<dbReference type="InterPro" id="IPR012978">
    <property type="entry name" value="HEAT_RRP12"/>
</dbReference>
<protein>
    <recommendedName>
        <fullName evidence="9">RRP12-like protein</fullName>
    </recommendedName>
</protein>
<evidence type="ECO:0000313" key="7">
    <source>
        <dbReference type="EMBL" id="CAL4122558.1"/>
    </source>
</evidence>
<feature type="compositionally biased region" description="Basic and acidic residues" evidence="4">
    <location>
        <begin position="1107"/>
        <end position="1122"/>
    </location>
</feature>
<feature type="domain" description="RRP12 N-terminal HEAT" evidence="6">
    <location>
        <begin position="109"/>
        <end position="361"/>
    </location>
</feature>
<name>A0AAV2RF36_MEGNR</name>
<feature type="compositionally biased region" description="Basic and acidic residues" evidence="4">
    <location>
        <begin position="1156"/>
        <end position="1170"/>
    </location>
</feature>
<evidence type="ECO:0000256" key="2">
    <source>
        <dbReference type="ARBA" id="ARBA00007690"/>
    </source>
</evidence>
<evidence type="ECO:0000256" key="4">
    <source>
        <dbReference type="SAM" id="MobiDB-lite"/>
    </source>
</evidence>
<feature type="region of interest" description="Disordered" evidence="4">
    <location>
        <begin position="1147"/>
        <end position="1170"/>
    </location>
</feature>
<comment type="subcellular location">
    <subcellularLocation>
        <location evidence="1">Nucleus</location>
    </subcellularLocation>
</comment>
<dbReference type="SUPFAM" id="SSF48371">
    <property type="entry name" value="ARM repeat"/>
    <property type="match status" value="1"/>
</dbReference>
<evidence type="ECO:0000259" key="5">
    <source>
        <dbReference type="Pfam" id="PF08161"/>
    </source>
</evidence>
<feature type="region of interest" description="Disordered" evidence="4">
    <location>
        <begin position="1320"/>
        <end position="1340"/>
    </location>
</feature>
<dbReference type="Pfam" id="PF25772">
    <property type="entry name" value="HEAT_RRP12_N"/>
    <property type="match status" value="1"/>
</dbReference>
<feature type="compositionally biased region" description="Basic and acidic residues" evidence="4">
    <location>
        <begin position="1067"/>
        <end position="1077"/>
    </location>
</feature>
<dbReference type="InterPro" id="IPR016024">
    <property type="entry name" value="ARM-type_fold"/>
</dbReference>
<feature type="region of interest" description="Disordered" evidence="4">
    <location>
        <begin position="1221"/>
        <end position="1265"/>
    </location>
</feature>
<dbReference type="InterPro" id="IPR011989">
    <property type="entry name" value="ARM-like"/>
</dbReference>
<keyword evidence="3" id="KW-0539">Nucleus</keyword>
<dbReference type="Proteomes" id="UP001497623">
    <property type="component" value="Unassembled WGS sequence"/>
</dbReference>
<dbReference type="Pfam" id="PF08161">
    <property type="entry name" value="RRP12_HEAT"/>
    <property type="match status" value="1"/>
</dbReference>
<accession>A0AAV2RF36</accession>
<dbReference type="InterPro" id="IPR052087">
    <property type="entry name" value="RRP12"/>
</dbReference>
<evidence type="ECO:0000259" key="6">
    <source>
        <dbReference type="Pfam" id="PF25772"/>
    </source>
</evidence>
<dbReference type="EMBL" id="CAXKWB010020365">
    <property type="protein sequence ID" value="CAL4122558.1"/>
    <property type="molecule type" value="Genomic_DNA"/>
</dbReference>
<evidence type="ECO:0008006" key="9">
    <source>
        <dbReference type="Google" id="ProtNLM"/>
    </source>
</evidence>
<evidence type="ECO:0000313" key="8">
    <source>
        <dbReference type="Proteomes" id="UP001497623"/>
    </source>
</evidence>
<reference evidence="7 8" key="1">
    <citation type="submission" date="2024-05" db="EMBL/GenBank/DDBJ databases">
        <authorList>
            <person name="Wallberg A."/>
        </authorList>
    </citation>
    <scope>NUCLEOTIDE SEQUENCE [LARGE SCALE GENOMIC DNA]</scope>
</reference>
<evidence type="ECO:0000256" key="1">
    <source>
        <dbReference type="ARBA" id="ARBA00004123"/>
    </source>
</evidence>
<feature type="region of interest" description="Disordered" evidence="4">
    <location>
        <begin position="1067"/>
        <end position="1122"/>
    </location>
</feature>
<feature type="compositionally biased region" description="Basic residues" evidence="4">
    <location>
        <begin position="1"/>
        <end position="17"/>
    </location>
</feature>
<dbReference type="Gene3D" id="1.25.10.10">
    <property type="entry name" value="Leucine-rich Repeat Variant"/>
    <property type="match status" value="1"/>
</dbReference>
<dbReference type="PANTHER" id="PTHR48287:SF1">
    <property type="entry name" value="ARM REPEAT SUPERFAMILY PROTEIN"/>
    <property type="match status" value="1"/>
</dbReference>
<evidence type="ECO:0000256" key="3">
    <source>
        <dbReference type="ARBA" id="ARBA00023242"/>
    </source>
</evidence>
<proteinExistence type="inferred from homology"/>
<keyword evidence="8" id="KW-1185">Reference proteome</keyword>
<sequence length="1340" mass="150315">MMKSQPRLKGKGHKWKQGHACVSNPENSKFREAARGRFFQKIEGPSNLTQDALVQHNEALGSVAEQMETLNVDEEDLKSAGNTFNTFATNFTTCTIPAFDRFFQNFSVTSEHHTRMLAIHAAAQEYMQEQGMPESNTSYFCSLMISLEGIMESGEDVSAALALMARVARRVPLEVMQTKFGDFSKILDTVLTQHQETGIGLLLENAIGCMSILLRAQERAQWNNPITTNLFKKILSFTLHAKPKVRKSSQYNTSAILKGSSFMIKEEENMEEESDNKKSASRMVHPAASNVAEFCVSQLRSSSEMGNTKATLHTLVLIRQIIAHFPKKQLKVICENILSVMAVGNSLVNITAMQALYSLLVSEPPAAIFPAETNVALVNALTQSSGLPGQTVAVVPAMNDPQPANAWITLITVALINLFKTKNPIYTVVWFSNSPPSFRPGQIENIEKIVAQSLYALLEECIGVCNELENHEAQVKVIATQMQGALSFQFQTAWIHVFHTLIGTFNALGKTFPDLLLGSVKELAELMDNKDIPHRGKVEQAIGAAVKSIGPQKIIEVLPIQVTGNMHEDEKYLWLLPCMKKYLSETSLVYFENFFVHLAGKCFILIDALKKKGQGDSLLAKTYQNIERQIWSLLPCFCDKAIDVEEALANEKFARIICDHIKFRDDTRIDVMAALRNLISDNKGNPGKLSTYSKNYIPALFNIYLTKTKTAGAKDGEATVENGQRLAAYHTIKVYLTIVPKPKCNEFLSLIMQKYNTEEDPFKKRALLDLSRNFLPYLELELLQRLYEKVLPLLAQSKDKNQQKAAYRMLEEILGVETEARSQFISQNLDGLSELLIKSLSTAAPQARAPRLRCVKIVLSQLTSEVPREKWEPFLRQVVAESVMCLSKQKSTATRKAAFAVITEIGASIKRLEECSPEDTVRHSLKLLLAGLVGSPSLAANTILAITALAYIFKDLMPSDMLELLISNMCVQVVCHTREIVSACLSFFKSVLTMFSVQVMSTHVDGIVRALCNMQNDCQRKYRLQTKYLFDKLMRKFGADRVMALVPKDEEILQKRLRNLRKEVARRQRLAKENEDTKESDDEEFGDGPESLEEILAEIDRDIEDDGANKNKKDKENKKKGDTKKATYIKEAGEDDIVDLLDGSASQAVVSKRPTMKADHSANKDKKKEELFKTDKTTGKFIITDKDDEMDQEGKTASNKKMEFLDDLDEFLAIKEGAQDGKIKKRKRTFSTGSNDSMQPPLKTSGVLEKDNKDKPDKKVAKKKWDYGSEFRSKKAQGDMMKKDKLSPYTYVPFSKDRLNKRKKAKYAGQFNSLVKGAKKGVAKGTKMKGRKTFSNKGKK</sequence>
<gene>
    <name evidence="7" type="ORF">MNOR_LOCUS23280</name>
</gene>
<dbReference type="PANTHER" id="PTHR48287">
    <property type="entry name" value="ARM REPEAT SUPERFAMILY PROTEIN"/>
    <property type="match status" value="1"/>
</dbReference>
<dbReference type="GO" id="GO:0005634">
    <property type="term" value="C:nucleus"/>
    <property type="evidence" value="ECO:0007669"/>
    <property type="project" value="UniProtKB-SubCell"/>
</dbReference>
<comment type="similarity">
    <text evidence="2">Belongs to the RRP12 family.</text>
</comment>
<feature type="region of interest" description="Disordered" evidence="4">
    <location>
        <begin position="1"/>
        <end position="23"/>
    </location>
</feature>
<feature type="non-terminal residue" evidence="7">
    <location>
        <position position="1340"/>
    </location>
</feature>
<comment type="caution">
    <text evidence="7">The sequence shown here is derived from an EMBL/GenBank/DDBJ whole genome shotgun (WGS) entry which is preliminary data.</text>
</comment>
<feature type="compositionally biased region" description="Acidic residues" evidence="4">
    <location>
        <begin position="1078"/>
        <end position="1106"/>
    </location>
</feature>
<feature type="domain" description="RRP12 HEAT" evidence="5">
    <location>
        <begin position="444"/>
        <end position="706"/>
    </location>
</feature>
<organism evidence="7 8">
    <name type="scientific">Meganyctiphanes norvegica</name>
    <name type="common">Northern krill</name>
    <name type="synonym">Thysanopoda norvegica</name>
    <dbReference type="NCBI Taxonomy" id="48144"/>
    <lineage>
        <taxon>Eukaryota</taxon>
        <taxon>Metazoa</taxon>
        <taxon>Ecdysozoa</taxon>
        <taxon>Arthropoda</taxon>
        <taxon>Crustacea</taxon>
        <taxon>Multicrustacea</taxon>
        <taxon>Malacostraca</taxon>
        <taxon>Eumalacostraca</taxon>
        <taxon>Eucarida</taxon>
        <taxon>Euphausiacea</taxon>
        <taxon>Euphausiidae</taxon>
        <taxon>Meganyctiphanes</taxon>
    </lineage>
</organism>
<feature type="compositionally biased region" description="Basic and acidic residues" evidence="4">
    <location>
        <begin position="1248"/>
        <end position="1265"/>
    </location>
</feature>
<dbReference type="InterPro" id="IPR057860">
    <property type="entry name" value="HEAT_RRP12_N"/>
</dbReference>